<sequence>MNLTGMPELSSIRPIPVQDRWCVHAYYTISPYAPDGSGLLLLAGGDLDNGLGEVLVVSSDGEVVDRFGQTALHAGFFHTGLWQSWSPDGRFVYYQSGTLNQPLIVRRELKTGEERILEGDMEGVPPRGEPIISGLMGMLYAAGYGTGVYEPALSPVPFQRRGEHGLFRFSFDPDRASLVMSTDDILKKHPRLDRLMHSELELRQKLGDEEGLTLMCYCVRWNADSSRFLFYFGNHCVDAGREEPRLAYVFTSDQDMRDVHLALDLSYDRSGVHWSWHPDGEHLIGYGQDPDDRAKLCVAQVRYDGSGYRKISKHNSGGHPSISPTDYNLLVTDTGGIPGEVVFIDLQTDTVMKSLFLPRTLGESEISGRNPHRVCHHPVFSRDGSRVLVNTLPGRLAVVDEIDVARLLG</sequence>
<keyword evidence="2" id="KW-1185">Reference proteome</keyword>
<accession>A0ABS7BXA4</accession>
<dbReference type="RefSeq" id="WP_210039791.1">
    <property type="nucleotide sequence ID" value="NZ_JBHLVU010000008.1"/>
</dbReference>
<gene>
    <name evidence="1" type="ORF">K0U00_03510</name>
</gene>
<dbReference type="Gene3D" id="2.120.10.30">
    <property type="entry name" value="TolB, C-terminal domain"/>
    <property type="match status" value="1"/>
</dbReference>
<protein>
    <recommendedName>
        <fullName evidence="3">Oligogalacturonate lyase domain-containing protein</fullName>
    </recommendedName>
</protein>
<dbReference type="InterPro" id="IPR011042">
    <property type="entry name" value="6-blade_b-propeller_TolB-like"/>
</dbReference>
<organism evidence="1 2">
    <name type="scientific">Paenibacillus sepulcri</name>
    <dbReference type="NCBI Taxonomy" id="359917"/>
    <lineage>
        <taxon>Bacteria</taxon>
        <taxon>Bacillati</taxon>
        <taxon>Bacillota</taxon>
        <taxon>Bacilli</taxon>
        <taxon>Bacillales</taxon>
        <taxon>Paenibacillaceae</taxon>
        <taxon>Paenibacillus</taxon>
    </lineage>
</organism>
<dbReference type="Proteomes" id="UP001519887">
    <property type="component" value="Unassembled WGS sequence"/>
</dbReference>
<evidence type="ECO:0000313" key="2">
    <source>
        <dbReference type="Proteomes" id="UP001519887"/>
    </source>
</evidence>
<evidence type="ECO:0008006" key="3">
    <source>
        <dbReference type="Google" id="ProtNLM"/>
    </source>
</evidence>
<name>A0ABS7BXA4_9BACL</name>
<dbReference type="InterPro" id="IPR015943">
    <property type="entry name" value="WD40/YVTN_repeat-like_dom_sf"/>
</dbReference>
<evidence type="ECO:0000313" key="1">
    <source>
        <dbReference type="EMBL" id="MBW7453106.1"/>
    </source>
</evidence>
<reference evidence="1 2" key="1">
    <citation type="submission" date="2021-07" db="EMBL/GenBank/DDBJ databases">
        <title>Paenibacillus radiodurans sp. nov., isolated from the southeastern edge of Tengger Desert.</title>
        <authorList>
            <person name="Zhang G."/>
        </authorList>
    </citation>
    <scope>NUCLEOTIDE SEQUENCE [LARGE SCALE GENOMIC DNA]</scope>
    <source>
        <strain evidence="1 2">CCM 7311</strain>
    </source>
</reference>
<proteinExistence type="predicted"/>
<dbReference type="InterPro" id="IPR011044">
    <property type="entry name" value="Quino_amine_DH_bsu"/>
</dbReference>
<dbReference type="Gene3D" id="2.130.10.10">
    <property type="entry name" value="YVTN repeat-like/Quinoprotein amine dehydrogenase"/>
    <property type="match status" value="1"/>
</dbReference>
<comment type="caution">
    <text evidence="1">The sequence shown here is derived from an EMBL/GenBank/DDBJ whole genome shotgun (WGS) entry which is preliminary data.</text>
</comment>
<dbReference type="EMBL" id="JAHZIK010000041">
    <property type="protein sequence ID" value="MBW7453106.1"/>
    <property type="molecule type" value="Genomic_DNA"/>
</dbReference>
<dbReference type="SUPFAM" id="SSF50969">
    <property type="entry name" value="YVTN repeat-like/Quinoprotein amine dehydrogenase"/>
    <property type="match status" value="1"/>
</dbReference>